<accession>A0A4R6Y5I4</accession>
<gene>
    <name evidence="1" type="ORF">DFR44_12220</name>
</gene>
<comment type="caution">
    <text evidence="1">The sequence shown here is derived from an EMBL/GenBank/DDBJ whole genome shotgun (WGS) entry which is preliminary data.</text>
</comment>
<dbReference type="EMBL" id="SNZE01000022">
    <property type="protein sequence ID" value="TDR30351.1"/>
    <property type="molecule type" value="Genomic_DNA"/>
</dbReference>
<protein>
    <submittedName>
        <fullName evidence="1">Uncharacterized protein</fullName>
    </submittedName>
</protein>
<proteinExistence type="predicted"/>
<keyword evidence="2" id="KW-1185">Reference proteome</keyword>
<reference evidence="1 2" key="1">
    <citation type="submission" date="2019-03" db="EMBL/GenBank/DDBJ databases">
        <title>Genomic Encyclopedia of Type Strains, Phase IV (KMG-IV): sequencing the most valuable type-strain genomes for metagenomic binning, comparative biology and taxonomic classification.</title>
        <authorList>
            <person name="Goeker M."/>
        </authorList>
    </citation>
    <scope>NUCLEOTIDE SEQUENCE [LARGE SCALE GENOMIC DNA]</scope>
    <source>
        <strain evidence="1 2">DSM 102852</strain>
    </source>
</reference>
<evidence type="ECO:0000313" key="1">
    <source>
        <dbReference type="EMBL" id="TDR30351.1"/>
    </source>
</evidence>
<evidence type="ECO:0000313" key="2">
    <source>
        <dbReference type="Proteomes" id="UP000294480"/>
    </source>
</evidence>
<dbReference type="AlphaFoldDB" id="A0A4R6Y5I4"/>
<dbReference type="RefSeq" id="WP_133621236.1">
    <property type="nucleotide sequence ID" value="NZ_SNZE01000022.1"/>
</dbReference>
<dbReference type="OrthoDB" id="6683797at2"/>
<dbReference type="Proteomes" id="UP000294480">
    <property type="component" value="Unassembled WGS sequence"/>
</dbReference>
<organism evidence="1 2">
    <name type="scientific">Hydromonas duriensis</name>
    <dbReference type="NCBI Taxonomy" id="1527608"/>
    <lineage>
        <taxon>Bacteria</taxon>
        <taxon>Pseudomonadati</taxon>
        <taxon>Pseudomonadota</taxon>
        <taxon>Betaproteobacteria</taxon>
        <taxon>Burkholderiales</taxon>
        <taxon>Burkholderiaceae</taxon>
        <taxon>Hydromonas</taxon>
    </lineage>
</organism>
<name>A0A4R6Y5I4_9BURK</name>
<sequence length="283" mass="31928">MGITTDIITYNVKELGRSFSGQKRAFNVEAFMRLVNGDKAQEAVKSGDMVGYLGHDIRRNFGLRPPEVALNNGQLIPIEPAFTTCYLKAYADGTVEHQERFLDTPLGKVTQEWHTSKTGGFSSVVAPDERHPTDFLGFDYVRSPNFNRNRGYVMDSSDVEWGQLTNKQKITALQEAQLEQTAVFDAMVQTLNQLSKAGHYQAAQSEQMLEAIAQLESEAQMREQLLREARWQVAQNAPPHEPMMRLSVGPANWLQNAVAIFDSAQEQRPRAYAKPLSVLKYFR</sequence>